<evidence type="ECO:0000313" key="2">
    <source>
        <dbReference type="Proteomes" id="UP000236291"/>
    </source>
</evidence>
<reference evidence="1 2" key="2">
    <citation type="journal article" date="2017" name="Front. Plant Sci.">
        <title>Gene Classification and Mining of Molecular Markers Useful in Red Clover (Trifolium pratense) Breeding.</title>
        <authorList>
            <person name="Istvanek J."/>
            <person name="Dluhosova J."/>
            <person name="Dluhos P."/>
            <person name="Patkova L."/>
            <person name="Nedelnik J."/>
            <person name="Repkova J."/>
        </authorList>
    </citation>
    <scope>NUCLEOTIDE SEQUENCE [LARGE SCALE GENOMIC DNA]</scope>
    <source>
        <strain evidence="2">cv. Tatra</strain>
        <tissue evidence="1">Young leaves</tissue>
    </source>
</reference>
<dbReference type="EMBL" id="ASHM01113369">
    <property type="protein sequence ID" value="PNX70429.1"/>
    <property type="molecule type" value="Genomic_DNA"/>
</dbReference>
<protein>
    <submittedName>
        <fullName evidence="1">Uncharacterized protein</fullName>
    </submittedName>
</protein>
<accession>A0A2K3KVW0</accession>
<dbReference type="Proteomes" id="UP000236291">
    <property type="component" value="Unassembled WGS sequence"/>
</dbReference>
<proteinExistence type="predicted"/>
<dbReference type="AlphaFoldDB" id="A0A2K3KVW0"/>
<organism evidence="1 2">
    <name type="scientific">Trifolium pratense</name>
    <name type="common">Red clover</name>
    <dbReference type="NCBI Taxonomy" id="57577"/>
    <lineage>
        <taxon>Eukaryota</taxon>
        <taxon>Viridiplantae</taxon>
        <taxon>Streptophyta</taxon>
        <taxon>Embryophyta</taxon>
        <taxon>Tracheophyta</taxon>
        <taxon>Spermatophyta</taxon>
        <taxon>Magnoliopsida</taxon>
        <taxon>eudicotyledons</taxon>
        <taxon>Gunneridae</taxon>
        <taxon>Pentapetalae</taxon>
        <taxon>rosids</taxon>
        <taxon>fabids</taxon>
        <taxon>Fabales</taxon>
        <taxon>Fabaceae</taxon>
        <taxon>Papilionoideae</taxon>
        <taxon>50 kb inversion clade</taxon>
        <taxon>NPAAA clade</taxon>
        <taxon>Hologalegina</taxon>
        <taxon>IRL clade</taxon>
        <taxon>Trifolieae</taxon>
        <taxon>Trifolium</taxon>
    </lineage>
</organism>
<evidence type="ECO:0000313" key="1">
    <source>
        <dbReference type="EMBL" id="PNX70429.1"/>
    </source>
</evidence>
<sequence>MKQGRHVIQGYSHLTNGKLESTGLRMPPLCKCRQQPPIGVIVICPPQGSSLEALTIFQNHK</sequence>
<reference evidence="1 2" key="1">
    <citation type="journal article" date="2014" name="Am. J. Bot.">
        <title>Genome assembly and annotation for red clover (Trifolium pratense; Fabaceae).</title>
        <authorList>
            <person name="Istvanek J."/>
            <person name="Jaros M."/>
            <person name="Krenek A."/>
            <person name="Repkova J."/>
        </authorList>
    </citation>
    <scope>NUCLEOTIDE SEQUENCE [LARGE SCALE GENOMIC DNA]</scope>
    <source>
        <strain evidence="2">cv. Tatra</strain>
        <tissue evidence="1">Young leaves</tissue>
    </source>
</reference>
<comment type="caution">
    <text evidence="1">The sequence shown here is derived from an EMBL/GenBank/DDBJ whole genome shotgun (WGS) entry which is preliminary data.</text>
</comment>
<name>A0A2K3KVW0_TRIPR</name>
<gene>
    <name evidence="1" type="ORF">L195_g057384</name>
</gene>